<evidence type="ECO:0000313" key="1">
    <source>
        <dbReference type="EMBL" id="KER27128.1"/>
    </source>
</evidence>
<dbReference type="GeneID" id="20319931"/>
<proteinExistence type="predicted"/>
<reference evidence="1 2" key="1">
    <citation type="submission" date="2013-11" db="EMBL/GenBank/DDBJ databases">
        <title>Opisthorchis viverrini - life in the bile duct.</title>
        <authorList>
            <person name="Young N.D."/>
            <person name="Nagarajan N."/>
            <person name="Lin S.J."/>
            <person name="Korhonen P.K."/>
            <person name="Jex A.R."/>
            <person name="Hall R.S."/>
            <person name="Safavi-Hemami H."/>
            <person name="Kaewkong W."/>
            <person name="Bertrand D."/>
            <person name="Gao S."/>
            <person name="Seet Q."/>
            <person name="Wongkham S."/>
            <person name="Teh B.T."/>
            <person name="Wongkham C."/>
            <person name="Intapan P.M."/>
            <person name="Maleewong W."/>
            <person name="Yang X."/>
            <person name="Hu M."/>
            <person name="Wang Z."/>
            <person name="Hofmann A."/>
            <person name="Sternberg P.W."/>
            <person name="Tan P."/>
            <person name="Wang J."/>
            <person name="Gasser R.B."/>
        </authorList>
    </citation>
    <scope>NUCLEOTIDE SEQUENCE [LARGE SCALE GENOMIC DNA]</scope>
</reference>
<sequence length="70" mass="7786">MTTSYERQEEKQVEQLEGFAENVADKYHDSVDKIGMLETVVQAESGNGNNDISLNKKESIVLIRDNIAAA</sequence>
<gene>
    <name evidence="1" type="ORF">T265_05749</name>
</gene>
<dbReference type="EMBL" id="KL596730">
    <property type="protein sequence ID" value="KER27128.1"/>
    <property type="molecule type" value="Genomic_DNA"/>
</dbReference>
<dbReference type="CTD" id="20319931"/>
<protein>
    <submittedName>
        <fullName evidence="1">Uncharacterized protein</fullName>
    </submittedName>
</protein>
<evidence type="ECO:0000313" key="2">
    <source>
        <dbReference type="Proteomes" id="UP000054324"/>
    </source>
</evidence>
<keyword evidence="2" id="KW-1185">Reference proteome</keyword>
<organism evidence="1 2">
    <name type="scientific">Opisthorchis viverrini</name>
    <name type="common">Southeast Asian liver fluke</name>
    <dbReference type="NCBI Taxonomy" id="6198"/>
    <lineage>
        <taxon>Eukaryota</taxon>
        <taxon>Metazoa</taxon>
        <taxon>Spiralia</taxon>
        <taxon>Lophotrochozoa</taxon>
        <taxon>Platyhelminthes</taxon>
        <taxon>Trematoda</taxon>
        <taxon>Digenea</taxon>
        <taxon>Opisthorchiida</taxon>
        <taxon>Opisthorchiata</taxon>
        <taxon>Opisthorchiidae</taxon>
        <taxon>Opisthorchis</taxon>
    </lineage>
</organism>
<dbReference type="AlphaFoldDB" id="A0A074ZIJ1"/>
<dbReference type="Proteomes" id="UP000054324">
    <property type="component" value="Unassembled WGS sequence"/>
</dbReference>
<name>A0A074ZIJ1_OPIVI</name>
<accession>A0A074ZIJ1</accession>
<dbReference type="KEGG" id="ovi:T265_05749"/>
<dbReference type="RefSeq" id="XP_009169093.1">
    <property type="nucleotide sequence ID" value="XM_009170829.1"/>
</dbReference>